<organism evidence="2 3">
    <name type="scientific">Adonisia turfae CCMR0082</name>
    <dbReference type="NCBI Taxonomy" id="2304604"/>
    <lineage>
        <taxon>Bacteria</taxon>
        <taxon>Bacillati</taxon>
        <taxon>Cyanobacteriota</taxon>
        <taxon>Adonisia</taxon>
        <taxon>Adonisia turfae</taxon>
    </lineage>
</organism>
<dbReference type="EMBL" id="QZCE01000002">
    <property type="protein sequence ID" value="NEZ64630.1"/>
    <property type="molecule type" value="Genomic_DNA"/>
</dbReference>
<reference evidence="2 3" key="1">
    <citation type="journal article" date="2020" name="Microb. Ecol.">
        <title>Ecogenomics of the Marine Benthic Filamentous Cyanobacterium Adonisia.</title>
        <authorList>
            <person name="Walter J.M."/>
            <person name="Coutinho F.H."/>
            <person name="Leomil L."/>
            <person name="Hargreaves P.I."/>
            <person name="Campeao M.E."/>
            <person name="Vieira V.V."/>
            <person name="Silva B.S."/>
            <person name="Fistarol G.O."/>
            <person name="Salomon P.S."/>
            <person name="Sawabe T."/>
            <person name="Mino S."/>
            <person name="Hosokawa M."/>
            <person name="Miyashita H."/>
            <person name="Maruyama F."/>
            <person name="van Verk M.C."/>
            <person name="Dutilh B.E."/>
            <person name="Thompson C.C."/>
            <person name="Thompson F.L."/>
        </authorList>
    </citation>
    <scope>NUCLEOTIDE SEQUENCE [LARGE SCALE GENOMIC DNA]</scope>
    <source>
        <strain evidence="2 3">CCMR0082</strain>
    </source>
</reference>
<accession>A0A6M0S8A4</accession>
<comment type="caution">
    <text evidence="2">The sequence shown here is derived from an EMBL/GenBank/DDBJ whole genome shotgun (WGS) entry which is preliminary data.</text>
</comment>
<dbReference type="AlphaFoldDB" id="A0A6M0S8A4"/>
<protein>
    <submittedName>
        <fullName evidence="2">DUF4177 domain-containing protein</fullName>
    </submittedName>
</protein>
<gene>
    <name evidence="2" type="ORF">D0962_17855</name>
</gene>
<sequence>MMSPQELQSTEESRFQKAFQRFRLVQETVSAISLLGILGVLLLNSLTGQKIQRANWEYKIESVPDLIFEEVMDEMGSDGWELAFARRANNSLTDEVNYEVIFKRKN</sequence>
<evidence type="ECO:0000256" key="1">
    <source>
        <dbReference type="SAM" id="Phobius"/>
    </source>
</evidence>
<keyword evidence="1" id="KW-1133">Transmembrane helix</keyword>
<keyword evidence="1" id="KW-0812">Transmembrane</keyword>
<proteinExistence type="predicted"/>
<feature type="transmembrane region" description="Helical" evidence="1">
    <location>
        <begin position="24"/>
        <end position="43"/>
    </location>
</feature>
<keyword evidence="1" id="KW-0472">Membrane</keyword>
<evidence type="ECO:0000313" key="3">
    <source>
        <dbReference type="Proteomes" id="UP000473574"/>
    </source>
</evidence>
<name>A0A6M0S8A4_9CYAN</name>
<evidence type="ECO:0000313" key="2">
    <source>
        <dbReference type="EMBL" id="NEZ64630.1"/>
    </source>
</evidence>
<dbReference type="Proteomes" id="UP000473574">
    <property type="component" value="Unassembled WGS sequence"/>
</dbReference>